<evidence type="ECO:0000256" key="2">
    <source>
        <dbReference type="ARBA" id="ARBA00022553"/>
    </source>
</evidence>
<dbReference type="GO" id="GO:0006355">
    <property type="term" value="P:regulation of DNA-templated transcription"/>
    <property type="evidence" value="ECO:0007669"/>
    <property type="project" value="InterPro"/>
</dbReference>
<evidence type="ECO:0000256" key="8">
    <source>
        <dbReference type="PROSITE-ProRule" id="PRU00169"/>
    </source>
</evidence>
<keyword evidence="4" id="KW-0805">Transcription regulation</keyword>
<evidence type="ECO:0000256" key="5">
    <source>
        <dbReference type="ARBA" id="ARBA00023125"/>
    </source>
</evidence>
<comment type="caution">
    <text evidence="12">The sequence shown here is derived from an EMBL/GenBank/DDBJ whole genome shotgun (WGS) entry which is preliminary data.</text>
</comment>
<dbReference type="InterPro" id="IPR039420">
    <property type="entry name" value="WalR-like"/>
</dbReference>
<dbReference type="AlphaFoldDB" id="A0AA45WTM8"/>
<dbReference type="Gene3D" id="1.10.10.10">
    <property type="entry name" value="Winged helix-like DNA-binding domain superfamily/Winged helix DNA-binding domain"/>
    <property type="match status" value="1"/>
</dbReference>
<feature type="domain" description="OmpR/PhoB-type" evidence="11">
    <location>
        <begin position="134"/>
        <end position="233"/>
    </location>
</feature>
<dbReference type="Proteomes" id="UP001158066">
    <property type="component" value="Unassembled WGS sequence"/>
</dbReference>
<name>A0AA45WTM8_9CLOT</name>
<dbReference type="InterPro" id="IPR036388">
    <property type="entry name" value="WH-like_DNA-bd_sf"/>
</dbReference>
<dbReference type="CDD" id="cd00383">
    <property type="entry name" value="trans_reg_C"/>
    <property type="match status" value="1"/>
</dbReference>
<keyword evidence="5 9" id="KW-0238">DNA-binding</keyword>
<dbReference type="FunFam" id="3.40.50.2300:FF:000001">
    <property type="entry name" value="DNA-binding response regulator PhoB"/>
    <property type="match status" value="1"/>
</dbReference>
<dbReference type="SMART" id="SM00862">
    <property type="entry name" value="Trans_reg_C"/>
    <property type="match status" value="1"/>
</dbReference>
<sequence>MKKQLLVVDDEPNIIELIRMNLGKSGFEILPAYTGEEAVLMAGKELPDLILLDIMLPDIDGLEVLRQLRTDAVTAGIPIIMLTARSEETDKVIGLGMGADDYVTKPFGMRELEARVRNALRRSQSPWPPLTAPIRQLQIDNLMIDPDRHQVTYQGEVVDLTPSEFAILLRLAEKPRQVHSRQDLMNALPGDPRSQDVRIVDVHVRNIRKKLGETNDNSRYIETIRGTGYRIGQVPS</sequence>
<dbReference type="Pfam" id="PF00072">
    <property type="entry name" value="Response_reg"/>
    <property type="match status" value="1"/>
</dbReference>
<evidence type="ECO:0000256" key="4">
    <source>
        <dbReference type="ARBA" id="ARBA00023015"/>
    </source>
</evidence>
<accession>A0AA45WTM8</accession>
<dbReference type="EMBL" id="FXUF01000002">
    <property type="protein sequence ID" value="SMP44023.1"/>
    <property type="molecule type" value="Genomic_DNA"/>
</dbReference>
<dbReference type="PROSITE" id="PS51755">
    <property type="entry name" value="OMPR_PHOB"/>
    <property type="match status" value="1"/>
</dbReference>
<dbReference type="GO" id="GO:0000156">
    <property type="term" value="F:phosphorelay response regulator activity"/>
    <property type="evidence" value="ECO:0007669"/>
    <property type="project" value="TreeGrafter"/>
</dbReference>
<dbReference type="GO" id="GO:0000976">
    <property type="term" value="F:transcription cis-regulatory region binding"/>
    <property type="evidence" value="ECO:0007669"/>
    <property type="project" value="TreeGrafter"/>
</dbReference>
<dbReference type="Gene3D" id="6.10.250.690">
    <property type="match status" value="1"/>
</dbReference>
<keyword evidence="6" id="KW-0804">Transcription</keyword>
<feature type="domain" description="Response regulatory" evidence="10">
    <location>
        <begin position="4"/>
        <end position="120"/>
    </location>
</feature>
<dbReference type="InterPro" id="IPR001789">
    <property type="entry name" value="Sig_transdc_resp-reg_receiver"/>
</dbReference>
<keyword evidence="2 8" id="KW-0597">Phosphoprotein</keyword>
<reference evidence="12" key="1">
    <citation type="submission" date="2017-05" db="EMBL/GenBank/DDBJ databases">
        <authorList>
            <person name="Varghese N."/>
            <person name="Submissions S."/>
        </authorList>
    </citation>
    <scope>NUCLEOTIDE SEQUENCE</scope>
    <source>
        <strain evidence="12">Su22</strain>
    </source>
</reference>
<dbReference type="Gene3D" id="3.40.50.2300">
    <property type="match status" value="1"/>
</dbReference>
<evidence type="ECO:0000259" key="11">
    <source>
        <dbReference type="PROSITE" id="PS51755"/>
    </source>
</evidence>
<dbReference type="RefSeq" id="WP_283408030.1">
    <property type="nucleotide sequence ID" value="NZ_FXUF01000002.1"/>
</dbReference>
<evidence type="ECO:0000256" key="6">
    <source>
        <dbReference type="ARBA" id="ARBA00023163"/>
    </source>
</evidence>
<dbReference type="InterPro" id="IPR011006">
    <property type="entry name" value="CheY-like_superfamily"/>
</dbReference>
<dbReference type="SMART" id="SM00448">
    <property type="entry name" value="REC"/>
    <property type="match status" value="1"/>
</dbReference>
<organism evidence="12 13">
    <name type="scientific">Anoxynatronum buryatiense</name>
    <dbReference type="NCBI Taxonomy" id="489973"/>
    <lineage>
        <taxon>Bacteria</taxon>
        <taxon>Bacillati</taxon>
        <taxon>Bacillota</taxon>
        <taxon>Clostridia</taxon>
        <taxon>Eubacteriales</taxon>
        <taxon>Clostridiaceae</taxon>
        <taxon>Anoxynatronum</taxon>
    </lineage>
</organism>
<evidence type="ECO:0000256" key="7">
    <source>
        <dbReference type="ARBA" id="ARBA00024867"/>
    </source>
</evidence>
<dbReference type="GO" id="GO:0005829">
    <property type="term" value="C:cytosol"/>
    <property type="evidence" value="ECO:0007669"/>
    <property type="project" value="TreeGrafter"/>
</dbReference>
<keyword evidence="13" id="KW-1185">Reference proteome</keyword>
<dbReference type="PANTHER" id="PTHR48111:SF1">
    <property type="entry name" value="TWO-COMPONENT RESPONSE REGULATOR ORR33"/>
    <property type="match status" value="1"/>
</dbReference>
<dbReference type="GO" id="GO:0032993">
    <property type="term" value="C:protein-DNA complex"/>
    <property type="evidence" value="ECO:0007669"/>
    <property type="project" value="TreeGrafter"/>
</dbReference>
<feature type="DNA-binding region" description="OmpR/PhoB-type" evidence="9">
    <location>
        <begin position="134"/>
        <end position="233"/>
    </location>
</feature>
<protein>
    <recommendedName>
        <fullName evidence="1">Stage 0 sporulation protein A homolog</fullName>
    </recommendedName>
</protein>
<gene>
    <name evidence="12" type="ORF">SAMN06296020_102118</name>
</gene>
<feature type="modified residue" description="4-aspartylphosphate" evidence="8">
    <location>
        <position position="53"/>
    </location>
</feature>
<dbReference type="FunFam" id="1.10.10.10:FF:000018">
    <property type="entry name" value="DNA-binding response regulator ResD"/>
    <property type="match status" value="1"/>
</dbReference>
<proteinExistence type="predicted"/>
<evidence type="ECO:0000313" key="12">
    <source>
        <dbReference type="EMBL" id="SMP44023.1"/>
    </source>
</evidence>
<comment type="function">
    <text evidence="7">May play the central regulatory role in sporulation. It may be an element of the effector pathway responsible for the activation of sporulation genes in response to nutritional stress. Spo0A may act in concert with spo0H (a sigma factor) to control the expression of some genes that are critical to the sporulation process.</text>
</comment>
<dbReference type="Pfam" id="PF00486">
    <property type="entry name" value="Trans_reg_C"/>
    <property type="match status" value="1"/>
</dbReference>
<evidence type="ECO:0000256" key="3">
    <source>
        <dbReference type="ARBA" id="ARBA00023012"/>
    </source>
</evidence>
<evidence type="ECO:0000256" key="9">
    <source>
        <dbReference type="PROSITE-ProRule" id="PRU01091"/>
    </source>
</evidence>
<dbReference type="InterPro" id="IPR016032">
    <property type="entry name" value="Sig_transdc_resp-reg_C-effctor"/>
</dbReference>
<dbReference type="SUPFAM" id="SSF52172">
    <property type="entry name" value="CheY-like"/>
    <property type="match status" value="1"/>
</dbReference>
<evidence type="ECO:0000259" key="10">
    <source>
        <dbReference type="PROSITE" id="PS50110"/>
    </source>
</evidence>
<evidence type="ECO:0000313" key="13">
    <source>
        <dbReference type="Proteomes" id="UP001158066"/>
    </source>
</evidence>
<dbReference type="SUPFAM" id="SSF46894">
    <property type="entry name" value="C-terminal effector domain of the bipartite response regulators"/>
    <property type="match status" value="1"/>
</dbReference>
<dbReference type="PROSITE" id="PS50110">
    <property type="entry name" value="RESPONSE_REGULATORY"/>
    <property type="match status" value="1"/>
</dbReference>
<evidence type="ECO:0000256" key="1">
    <source>
        <dbReference type="ARBA" id="ARBA00018672"/>
    </source>
</evidence>
<keyword evidence="3" id="KW-0902">Two-component regulatory system</keyword>
<dbReference type="PANTHER" id="PTHR48111">
    <property type="entry name" value="REGULATOR OF RPOS"/>
    <property type="match status" value="1"/>
</dbReference>
<dbReference type="InterPro" id="IPR001867">
    <property type="entry name" value="OmpR/PhoB-type_DNA-bd"/>
</dbReference>